<evidence type="ECO:0000256" key="1">
    <source>
        <dbReference type="ARBA" id="ARBA00022679"/>
    </source>
</evidence>
<protein>
    <submittedName>
        <fullName evidence="5">Acetyltransferase</fullName>
    </submittedName>
</protein>
<keyword evidence="2" id="KW-0012">Acyltransferase</keyword>
<comment type="caution">
    <text evidence="5">The sequence shown here is derived from an EMBL/GenBank/DDBJ whole genome shotgun (WGS) entry which is preliminary data.</text>
</comment>
<evidence type="ECO:0000313" key="6">
    <source>
        <dbReference type="Proteomes" id="UP001222325"/>
    </source>
</evidence>
<organism evidence="5 6">
    <name type="scientific">Mycena belliarum</name>
    <dbReference type="NCBI Taxonomy" id="1033014"/>
    <lineage>
        <taxon>Eukaryota</taxon>
        <taxon>Fungi</taxon>
        <taxon>Dikarya</taxon>
        <taxon>Basidiomycota</taxon>
        <taxon>Agaricomycotina</taxon>
        <taxon>Agaricomycetes</taxon>
        <taxon>Agaricomycetidae</taxon>
        <taxon>Agaricales</taxon>
        <taxon>Marasmiineae</taxon>
        <taxon>Mycenaceae</taxon>
        <taxon>Mycena</taxon>
    </lineage>
</organism>
<keyword evidence="1" id="KW-0808">Transferase</keyword>
<dbReference type="PROSITE" id="PS51186">
    <property type="entry name" value="GNAT"/>
    <property type="match status" value="1"/>
</dbReference>
<keyword evidence="6" id="KW-1185">Reference proteome</keyword>
<sequence length="195" mass="21745">MHARTARLTLRELTLEDIPAIYALESLPEVARYQTWLPRTRADAEDFVHKSIKEAAAVPRVIVEQAVSIVVAQTRTTEVGSGPEIEQFIGRVGGHIDATAHTAEMWFSFFPTAQGQGYATEALRALLGQFQDAMWNGDVPPFDRFIIECDPRNDRSSKLAGRVGFSLQSCTEKAFECKGEWVGSAVYWRGLDVVR</sequence>
<accession>A0AAD6TUP6</accession>
<evidence type="ECO:0000259" key="4">
    <source>
        <dbReference type="PROSITE" id="PS51186"/>
    </source>
</evidence>
<reference evidence="5" key="1">
    <citation type="submission" date="2023-03" db="EMBL/GenBank/DDBJ databases">
        <title>Massive genome expansion in bonnet fungi (Mycena s.s.) driven by repeated elements and novel gene families across ecological guilds.</title>
        <authorList>
            <consortium name="Lawrence Berkeley National Laboratory"/>
            <person name="Harder C.B."/>
            <person name="Miyauchi S."/>
            <person name="Viragh M."/>
            <person name="Kuo A."/>
            <person name="Thoen E."/>
            <person name="Andreopoulos B."/>
            <person name="Lu D."/>
            <person name="Skrede I."/>
            <person name="Drula E."/>
            <person name="Henrissat B."/>
            <person name="Morin E."/>
            <person name="Kohler A."/>
            <person name="Barry K."/>
            <person name="LaButti K."/>
            <person name="Morin E."/>
            <person name="Salamov A."/>
            <person name="Lipzen A."/>
            <person name="Mereny Z."/>
            <person name="Hegedus B."/>
            <person name="Baldrian P."/>
            <person name="Stursova M."/>
            <person name="Weitz H."/>
            <person name="Taylor A."/>
            <person name="Grigoriev I.V."/>
            <person name="Nagy L.G."/>
            <person name="Martin F."/>
            <person name="Kauserud H."/>
        </authorList>
    </citation>
    <scope>NUCLEOTIDE SEQUENCE</scope>
    <source>
        <strain evidence="5">CBHHK173m</strain>
    </source>
</reference>
<dbReference type="SUPFAM" id="SSF55729">
    <property type="entry name" value="Acyl-CoA N-acyltransferases (Nat)"/>
    <property type="match status" value="1"/>
</dbReference>
<dbReference type="Pfam" id="PF13302">
    <property type="entry name" value="Acetyltransf_3"/>
    <property type="match status" value="1"/>
</dbReference>
<proteinExistence type="inferred from homology"/>
<gene>
    <name evidence="5" type="ORF">B0H15DRAFT_485170</name>
</gene>
<dbReference type="GO" id="GO:0016747">
    <property type="term" value="F:acyltransferase activity, transferring groups other than amino-acyl groups"/>
    <property type="evidence" value="ECO:0007669"/>
    <property type="project" value="InterPro"/>
</dbReference>
<dbReference type="AlphaFoldDB" id="A0AAD6TUP6"/>
<dbReference type="InterPro" id="IPR051531">
    <property type="entry name" value="N-acetyltransferase"/>
</dbReference>
<dbReference type="PANTHER" id="PTHR43792:SF8">
    <property type="entry name" value="[RIBOSOMAL PROTEIN US5]-ALANINE N-ACETYLTRANSFERASE"/>
    <property type="match status" value="1"/>
</dbReference>
<dbReference type="Gene3D" id="3.40.630.30">
    <property type="match status" value="1"/>
</dbReference>
<dbReference type="PANTHER" id="PTHR43792">
    <property type="entry name" value="GNAT FAMILY, PUTATIVE (AFU_ORTHOLOGUE AFUA_3G00765)-RELATED-RELATED"/>
    <property type="match status" value="1"/>
</dbReference>
<name>A0AAD6TUP6_9AGAR</name>
<dbReference type="InterPro" id="IPR000182">
    <property type="entry name" value="GNAT_dom"/>
</dbReference>
<dbReference type="InterPro" id="IPR016181">
    <property type="entry name" value="Acyl_CoA_acyltransferase"/>
</dbReference>
<dbReference type="Proteomes" id="UP001222325">
    <property type="component" value="Unassembled WGS sequence"/>
</dbReference>
<comment type="similarity">
    <text evidence="3">Belongs to the acetyltransferase family. RimJ subfamily.</text>
</comment>
<feature type="domain" description="N-acetyltransferase" evidence="4">
    <location>
        <begin position="8"/>
        <end position="192"/>
    </location>
</feature>
<evidence type="ECO:0000256" key="2">
    <source>
        <dbReference type="ARBA" id="ARBA00023315"/>
    </source>
</evidence>
<evidence type="ECO:0000256" key="3">
    <source>
        <dbReference type="ARBA" id="ARBA00038502"/>
    </source>
</evidence>
<dbReference type="EMBL" id="JARJCN010000055">
    <property type="protein sequence ID" value="KAJ7080367.1"/>
    <property type="molecule type" value="Genomic_DNA"/>
</dbReference>
<evidence type="ECO:0000313" key="5">
    <source>
        <dbReference type="EMBL" id="KAJ7080367.1"/>
    </source>
</evidence>